<dbReference type="Proteomes" id="UP000033483">
    <property type="component" value="Unassembled WGS sequence"/>
</dbReference>
<comment type="caution">
    <text evidence="2">The sequence shown here is derived from an EMBL/GenBank/DDBJ whole genome shotgun (WGS) entry which is preliminary data.</text>
</comment>
<dbReference type="OrthoDB" id="7827681at2759"/>
<name>A0A0F4ZFN3_9PEZI</name>
<evidence type="ECO:0000256" key="1">
    <source>
        <dbReference type="SAM" id="MobiDB-lite"/>
    </source>
</evidence>
<dbReference type="InterPro" id="IPR023614">
    <property type="entry name" value="Porin_dom_sf"/>
</dbReference>
<dbReference type="Pfam" id="PF01459">
    <property type="entry name" value="Porin_3"/>
    <property type="match status" value="1"/>
</dbReference>
<organism evidence="2 3">
    <name type="scientific">Thielaviopsis punctulata</name>
    <dbReference type="NCBI Taxonomy" id="72032"/>
    <lineage>
        <taxon>Eukaryota</taxon>
        <taxon>Fungi</taxon>
        <taxon>Dikarya</taxon>
        <taxon>Ascomycota</taxon>
        <taxon>Pezizomycotina</taxon>
        <taxon>Sordariomycetes</taxon>
        <taxon>Hypocreomycetidae</taxon>
        <taxon>Microascales</taxon>
        <taxon>Ceratocystidaceae</taxon>
        <taxon>Thielaviopsis</taxon>
    </lineage>
</organism>
<accession>A0A0F4ZFN3</accession>
<feature type="region of interest" description="Disordered" evidence="1">
    <location>
        <begin position="45"/>
        <end position="81"/>
    </location>
</feature>
<evidence type="ECO:0000313" key="3">
    <source>
        <dbReference type="Proteomes" id="UP000033483"/>
    </source>
</evidence>
<dbReference type="GO" id="GO:0005741">
    <property type="term" value="C:mitochondrial outer membrane"/>
    <property type="evidence" value="ECO:0007669"/>
    <property type="project" value="InterPro"/>
</dbReference>
<proteinExistence type="predicted"/>
<keyword evidence="3" id="KW-1185">Reference proteome</keyword>
<evidence type="ECO:0000313" key="2">
    <source>
        <dbReference type="EMBL" id="KKA29404.1"/>
    </source>
</evidence>
<reference evidence="2 3" key="1">
    <citation type="submission" date="2015-03" db="EMBL/GenBank/DDBJ databases">
        <authorList>
            <person name="Radwan O."/>
            <person name="Al-Naeli F.A."/>
            <person name="Rendon G.A."/>
            <person name="Fields C."/>
        </authorList>
    </citation>
    <scope>NUCLEOTIDE SEQUENCE [LARGE SCALE GENOMIC DNA]</scope>
    <source>
        <strain evidence="2">CR-DP1</strain>
    </source>
</reference>
<feature type="compositionally biased region" description="Basic and acidic residues" evidence="1">
    <location>
        <begin position="60"/>
        <end position="70"/>
    </location>
</feature>
<sequence>MAVPAFTDIAKPANDLLNRDFYHAAASTFEFKSNTPNNVAFKVTGKSSHDKVTNGALEGKYTDKPSEPPKKRTWSRSSNTS</sequence>
<dbReference type="Gene3D" id="2.40.160.10">
    <property type="entry name" value="Porin"/>
    <property type="match status" value="1"/>
</dbReference>
<dbReference type="InterPro" id="IPR027246">
    <property type="entry name" value="Porin_Euk/Tom40"/>
</dbReference>
<dbReference type="GO" id="GO:0055085">
    <property type="term" value="P:transmembrane transport"/>
    <property type="evidence" value="ECO:0007669"/>
    <property type="project" value="InterPro"/>
</dbReference>
<dbReference type="EMBL" id="LAEV01000844">
    <property type="protein sequence ID" value="KKA29404.1"/>
    <property type="molecule type" value="Genomic_DNA"/>
</dbReference>
<dbReference type="AlphaFoldDB" id="A0A0F4ZFN3"/>
<gene>
    <name evidence="2" type="ORF">TD95_003854</name>
</gene>
<protein>
    <submittedName>
        <fullName evidence="2">Uncharacterized protein</fullName>
    </submittedName>
</protein>